<feature type="transmembrane region" description="Helical" evidence="11">
    <location>
        <begin position="30"/>
        <end position="48"/>
    </location>
</feature>
<sequence>MDGIIQSLPPWLRQYSTYIDFVGQRKAEKIFQVILVAAAIIGFFIGYTTQQLSHAVYTLGVGFVVSCILVLPPWPYLRRNPIHLPDLGILKCPRCPDRLEALDLEHFVEDGVRYQRVMWMCKGISKGKPKKAVDTSSNASTVSSHGRRKRKRVHLADTSSIVDDGLSVSGRSETPVSSGCATRGSSECPSPVSSTSVASSSCVSSSESAANKCAAPSSKVVCSKSVSSVNSSSNSRSQTILVPATLGDHHTTTATNTSAIDANSCVLTSFEHPPQATSFSMLPDMSTAERSPTIRSSTMAHVSNATASNIDSNECSHLKTSCNSEHLMTTINSIGSDVVHSITGVDSSDKVLASSSSVKYCEGNEANDSSGQQKLPSPSLTSTARSTIESSATNTSEKMPSDETILSQMEYEGDKCGEVEAPMRVVVIDDEIDHSETVDTKKEAATDSMKNISSLSAMDSSVLSKSNSPSQQVSSNQAEFKPTTDIPTSSHHSANDFNPDGVLLPKQIRSLKKFVAQTSSSSAPTDSFAMDDEEYVADFAERCHENLKKDKAKKEEMMRASVCSVSDKRGEASPFEPWMLRRPGMFDKLDWRKPVRLGCGSAWDAFVTNYNLRYNRDSFLKALGEEMRNEGIVCHDATLTVKQQRMMEKVLRSCKELDGEKQLEQLEKTIDLSALREQISNGVGVSEVLQSKCAPHAVDSHRRIEQAKQIGTSNTEEYQGNQSETVFKKVYPRQITVESSETTTEQKMTTTEIKSEDTMVRPLCSDMENTVKEAVQKYVERYVTEMKSSSRKKAKFTRSQLRDEGQSQEFEGETPETQDVQSVCPDGEGSQLFGSCEDEFFEMENNLEFDF</sequence>
<dbReference type="Proteomes" id="UP000267096">
    <property type="component" value="Unassembled WGS sequence"/>
</dbReference>
<comment type="similarity">
    <text evidence="2">Belongs to the SPCS1 family.</text>
</comment>
<feature type="compositionally biased region" description="Low complexity" evidence="10">
    <location>
        <begin position="460"/>
        <end position="477"/>
    </location>
</feature>
<keyword evidence="6 11" id="KW-1133">Transmembrane helix</keyword>
<dbReference type="PANTHER" id="PTHR13202:SF0">
    <property type="entry name" value="SIGNAL PEPTIDASE COMPLEX SUBUNIT 1"/>
    <property type="match status" value="1"/>
</dbReference>
<keyword evidence="5" id="KW-0256">Endoplasmic reticulum</keyword>
<feature type="compositionally biased region" description="Polar residues" evidence="10">
    <location>
        <begin position="134"/>
        <end position="144"/>
    </location>
</feature>
<evidence type="ECO:0000256" key="9">
    <source>
        <dbReference type="ARBA" id="ARBA00045204"/>
    </source>
</evidence>
<dbReference type="GO" id="GO:0005787">
    <property type="term" value="C:signal peptidase complex"/>
    <property type="evidence" value="ECO:0007669"/>
    <property type="project" value="InterPro"/>
</dbReference>
<evidence type="ECO:0000256" key="3">
    <source>
        <dbReference type="ARBA" id="ARBA00017059"/>
    </source>
</evidence>
<gene>
    <name evidence="12" type="ORF">ASIM_LOCUS9842</name>
</gene>
<evidence type="ECO:0000256" key="11">
    <source>
        <dbReference type="SAM" id="Phobius"/>
    </source>
</evidence>
<protein>
    <recommendedName>
        <fullName evidence="3">Signal peptidase complex subunit 1</fullName>
    </recommendedName>
    <alternativeName>
        <fullName evidence="8">Microsomal signal peptidase 12 kDa subunit</fullName>
    </alternativeName>
</protein>
<evidence type="ECO:0000256" key="2">
    <source>
        <dbReference type="ARBA" id="ARBA00005245"/>
    </source>
</evidence>
<evidence type="ECO:0000313" key="14">
    <source>
        <dbReference type="WBParaSite" id="ASIM_0001011101-mRNA-1"/>
    </source>
</evidence>
<keyword evidence="7 11" id="KW-0472">Membrane</keyword>
<evidence type="ECO:0000256" key="7">
    <source>
        <dbReference type="ARBA" id="ARBA00023136"/>
    </source>
</evidence>
<dbReference type="GO" id="GO:0006465">
    <property type="term" value="P:signal peptide processing"/>
    <property type="evidence" value="ECO:0007669"/>
    <property type="project" value="InterPro"/>
</dbReference>
<feature type="region of interest" description="Disordered" evidence="10">
    <location>
        <begin position="363"/>
        <end position="402"/>
    </location>
</feature>
<dbReference type="InterPro" id="IPR009542">
    <property type="entry name" value="Spc1/SPCS1"/>
</dbReference>
<feature type="compositionally biased region" description="Polar residues" evidence="10">
    <location>
        <begin position="366"/>
        <end position="398"/>
    </location>
</feature>
<evidence type="ECO:0000256" key="4">
    <source>
        <dbReference type="ARBA" id="ARBA00022692"/>
    </source>
</evidence>
<feature type="compositionally biased region" description="Polar residues" evidence="10">
    <location>
        <begin position="485"/>
        <end position="496"/>
    </location>
</feature>
<dbReference type="EMBL" id="UYRR01030973">
    <property type="protein sequence ID" value="VDK41861.1"/>
    <property type="molecule type" value="Genomic_DNA"/>
</dbReference>
<dbReference type="GO" id="GO:0045047">
    <property type="term" value="P:protein targeting to ER"/>
    <property type="evidence" value="ECO:0007669"/>
    <property type="project" value="TreeGrafter"/>
</dbReference>
<organism evidence="14">
    <name type="scientific">Anisakis simplex</name>
    <name type="common">Herring worm</name>
    <dbReference type="NCBI Taxonomy" id="6269"/>
    <lineage>
        <taxon>Eukaryota</taxon>
        <taxon>Metazoa</taxon>
        <taxon>Ecdysozoa</taxon>
        <taxon>Nematoda</taxon>
        <taxon>Chromadorea</taxon>
        <taxon>Rhabditida</taxon>
        <taxon>Spirurina</taxon>
        <taxon>Ascaridomorpha</taxon>
        <taxon>Ascaridoidea</taxon>
        <taxon>Anisakidae</taxon>
        <taxon>Anisakis</taxon>
        <taxon>Anisakis simplex complex</taxon>
    </lineage>
</organism>
<reference evidence="12 13" key="2">
    <citation type="submission" date="2018-11" db="EMBL/GenBank/DDBJ databases">
        <authorList>
            <consortium name="Pathogen Informatics"/>
        </authorList>
    </citation>
    <scope>NUCLEOTIDE SEQUENCE [LARGE SCALE GENOMIC DNA]</scope>
</reference>
<proteinExistence type="inferred from homology"/>
<evidence type="ECO:0000256" key="10">
    <source>
        <dbReference type="SAM" id="MobiDB-lite"/>
    </source>
</evidence>
<keyword evidence="4 11" id="KW-0812">Transmembrane</keyword>
<evidence type="ECO:0000313" key="13">
    <source>
        <dbReference type="Proteomes" id="UP000267096"/>
    </source>
</evidence>
<feature type="region of interest" description="Disordered" evidence="10">
    <location>
        <begin position="460"/>
        <end position="496"/>
    </location>
</feature>
<dbReference type="WBParaSite" id="ASIM_0001011101-mRNA-1">
    <property type="protein sequence ID" value="ASIM_0001011101-mRNA-1"/>
    <property type="gene ID" value="ASIM_0001011101"/>
</dbReference>
<evidence type="ECO:0000256" key="6">
    <source>
        <dbReference type="ARBA" id="ARBA00022989"/>
    </source>
</evidence>
<keyword evidence="13" id="KW-1185">Reference proteome</keyword>
<accession>A0A158PMS8</accession>
<evidence type="ECO:0000256" key="1">
    <source>
        <dbReference type="ARBA" id="ARBA00004477"/>
    </source>
</evidence>
<feature type="compositionally biased region" description="Polar residues" evidence="10">
    <location>
        <begin position="169"/>
        <end position="184"/>
    </location>
</feature>
<dbReference type="Pfam" id="PF06645">
    <property type="entry name" value="SPC12"/>
    <property type="match status" value="1"/>
</dbReference>
<name>A0A158PMS8_ANISI</name>
<feature type="region of interest" description="Disordered" evidence="10">
    <location>
        <begin position="793"/>
        <end position="828"/>
    </location>
</feature>
<evidence type="ECO:0000256" key="8">
    <source>
        <dbReference type="ARBA" id="ARBA00032913"/>
    </source>
</evidence>
<evidence type="ECO:0000313" key="12">
    <source>
        <dbReference type="EMBL" id="VDK41861.1"/>
    </source>
</evidence>
<comment type="function">
    <text evidence="9">Component of the signal peptidase complex (SPC) which catalyzes the cleavage of N-terminal signal sequences from nascent proteins as they are translocated into the lumen of the endoplasmic reticulum. Dispensable for SPC enzymatic activity.</text>
</comment>
<dbReference type="PANTHER" id="PTHR13202">
    <property type="entry name" value="MICROSOMAL SIGNAL PEPTIDASE 12 KDA SUBUNIT"/>
    <property type="match status" value="1"/>
</dbReference>
<feature type="region of interest" description="Disordered" evidence="10">
    <location>
        <begin position="127"/>
        <end position="193"/>
    </location>
</feature>
<comment type="subcellular location">
    <subcellularLocation>
        <location evidence="1">Endoplasmic reticulum membrane</location>
        <topology evidence="1">Multi-pass membrane protein</topology>
    </subcellularLocation>
</comment>
<reference evidence="14" key="1">
    <citation type="submission" date="2016-04" db="UniProtKB">
        <authorList>
            <consortium name="WormBaseParasite"/>
        </authorList>
    </citation>
    <scope>IDENTIFICATION</scope>
</reference>
<dbReference type="OrthoDB" id="263893at2759"/>
<evidence type="ECO:0000256" key="5">
    <source>
        <dbReference type="ARBA" id="ARBA00022824"/>
    </source>
</evidence>
<feature type="transmembrane region" description="Helical" evidence="11">
    <location>
        <begin position="55"/>
        <end position="74"/>
    </location>
</feature>
<dbReference type="AlphaFoldDB" id="A0A158PMS8"/>